<name>A0AB34JIM4_PRYPA</name>
<keyword evidence="2" id="KW-1185">Reference proteome</keyword>
<comment type="caution">
    <text evidence="1">The sequence shown here is derived from an EMBL/GenBank/DDBJ whole genome shotgun (WGS) entry which is preliminary data.</text>
</comment>
<dbReference type="AlphaFoldDB" id="A0AB34JIM4"/>
<organism evidence="1 2">
    <name type="scientific">Prymnesium parvum</name>
    <name type="common">Toxic golden alga</name>
    <dbReference type="NCBI Taxonomy" id="97485"/>
    <lineage>
        <taxon>Eukaryota</taxon>
        <taxon>Haptista</taxon>
        <taxon>Haptophyta</taxon>
        <taxon>Prymnesiophyceae</taxon>
        <taxon>Prymnesiales</taxon>
        <taxon>Prymnesiaceae</taxon>
        <taxon>Prymnesium</taxon>
    </lineage>
</organism>
<reference evidence="1 2" key="1">
    <citation type="journal article" date="2024" name="Science">
        <title>Giant polyketide synthase enzymes in the biosynthesis of giant marine polyether toxins.</title>
        <authorList>
            <person name="Fallon T.R."/>
            <person name="Shende V.V."/>
            <person name="Wierzbicki I.H."/>
            <person name="Pendleton A.L."/>
            <person name="Watervoot N.F."/>
            <person name="Auber R.P."/>
            <person name="Gonzalez D.J."/>
            <person name="Wisecaver J.H."/>
            <person name="Moore B.S."/>
        </authorList>
    </citation>
    <scope>NUCLEOTIDE SEQUENCE [LARGE SCALE GENOMIC DNA]</scope>
    <source>
        <strain evidence="1 2">12B1</strain>
    </source>
</reference>
<evidence type="ECO:0000313" key="2">
    <source>
        <dbReference type="Proteomes" id="UP001515480"/>
    </source>
</evidence>
<sequence>MWRLALGVDHICDDTILDTAHDNFACYDMASALYGDFHADGEVNVFDLSLHIRLLHNDFHMPSSYMSESASSDWTYRVPSDCPTQTRRRARATTDKVWNVNCPSQLGSCYFDCNETSTCKVALEPTLVRQQAQGSWYEVPLPSTWSAFSLLFTGTIKRCFVVDCDNQAAALGDLTQAEIDAQCGGRENIHDAWFSSTCVHLDSAGDCENENFAVSELTNLVIAAPTTDSFWGAFLKRMAHIPSCAPITAVASKAARAPSLPTEPASAPSNKPVPVSFPPPLTVFTDCTTTSSNVAFSITTPFRTQSSRGPSYSSICPGSFNLQHFQPRPTLSSYFNMAPWLHRWNVCPEH</sequence>
<evidence type="ECO:0000313" key="1">
    <source>
        <dbReference type="EMBL" id="KAL1520808.1"/>
    </source>
</evidence>
<accession>A0AB34JIM4</accession>
<proteinExistence type="predicted"/>
<dbReference type="EMBL" id="JBGBPQ010000008">
    <property type="protein sequence ID" value="KAL1520808.1"/>
    <property type="molecule type" value="Genomic_DNA"/>
</dbReference>
<dbReference type="Proteomes" id="UP001515480">
    <property type="component" value="Unassembled WGS sequence"/>
</dbReference>
<protein>
    <submittedName>
        <fullName evidence="1">Uncharacterized protein</fullName>
    </submittedName>
</protein>
<gene>
    <name evidence="1" type="ORF">AB1Y20_022370</name>
</gene>